<organism evidence="1 2">
    <name type="scientific">Polarella glacialis</name>
    <name type="common">Dinoflagellate</name>
    <dbReference type="NCBI Taxonomy" id="89957"/>
    <lineage>
        <taxon>Eukaryota</taxon>
        <taxon>Sar</taxon>
        <taxon>Alveolata</taxon>
        <taxon>Dinophyceae</taxon>
        <taxon>Suessiales</taxon>
        <taxon>Suessiaceae</taxon>
        <taxon>Polarella</taxon>
    </lineage>
</organism>
<gene>
    <name evidence="1" type="ORF">PGLA1383_LOCUS46187</name>
</gene>
<evidence type="ECO:0000313" key="2">
    <source>
        <dbReference type="Proteomes" id="UP000654075"/>
    </source>
</evidence>
<comment type="caution">
    <text evidence="1">The sequence shown here is derived from an EMBL/GenBank/DDBJ whole genome shotgun (WGS) entry which is preliminary data.</text>
</comment>
<proteinExistence type="predicted"/>
<accession>A0A813GUX3</accession>
<evidence type="ECO:0000313" key="1">
    <source>
        <dbReference type="EMBL" id="CAE8629761.1"/>
    </source>
</evidence>
<name>A0A813GUX3_POLGL</name>
<sequence length="149" mass="16924">MSKLAHVRATLGSSTAFVRLPLDTPFDMAPSPFYCQSVVSELVQSLREAELQSLAATCRHVEPIARAWFPAHLERVRLRCLAAACTARFEIHSGRWVEVPDALAQALFSAMPRWCKVKVQEECRCLKRRFRTRNFRNLLLAAISEMAVH</sequence>
<keyword evidence="2" id="KW-1185">Reference proteome</keyword>
<dbReference type="Proteomes" id="UP000654075">
    <property type="component" value="Unassembled WGS sequence"/>
</dbReference>
<dbReference type="EMBL" id="CAJNNV010029705">
    <property type="protein sequence ID" value="CAE8629761.1"/>
    <property type="molecule type" value="Genomic_DNA"/>
</dbReference>
<protein>
    <submittedName>
        <fullName evidence="1">Uncharacterized protein</fullName>
    </submittedName>
</protein>
<reference evidence="1" key="1">
    <citation type="submission" date="2021-02" db="EMBL/GenBank/DDBJ databases">
        <authorList>
            <person name="Dougan E. K."/>
            <person name="Rhodes N."/>
            <person name="Thang M."/>
            <person name="Chan C."/>
        </authorList>
    </citation>
    <scope>NUCLEOTIDE SEQUENCE</scope>
</reference>
<dbReference type="AlphaFoldDB" id="A0A813GUX3"/>